<accession>A0A8K0KN35</accession>
<feature type="non-terminal residue" evidence="1">
    <location>
        <position position="147"/>
    </location>
</feature>
<proteinExistence type="predicted"/>
<dbReference type="AlphaFoldDB" id="A0A8K0KN35"/>
<dbReference type="OrthoDB" id="7553339at2759"/>
<reference evidence="1" key="2">
    <citation type="submission" date="2017-10" db="EMBL/GenBank/DDBJ databases">
        <title>Ladona fulva Genome sequencing and assembly.</title>
        <authorList>
            <person name="Murali S."/>
            <person name="Richards S."/>
            <person name="Bandaranaike D."/>
            <person name="Bellair M."/>
            <person name="Blankenburg K."/>
            <person name="Chao H."/>
            <person name="Dinh H."/>
            <person name="Doddapaneni H."/>
            <person name="Dugan-Rocha S."/>
            <person name="Elkadiri S."/>
            <person name="Gnanaolivu R."/>
            <person name="Hernandez B."/>
            <person name="Skinner E."/>
            <person name="Javaid M."/>
            <person name="Lee S."/>
            <person name="Li M."/>
            <person name="Ming W."/>
            <person name="Munidasa M."/>
            <person name="Muniz J."/>
            <person name="Nguyen L."/>
            <person name="Hughes D."/>
            <person name="Osuji N."/>
            <person name="Pu L.-L."/>
            <person name="Puazo M."/>
            <person name="Qu C."/>
            <person name="Quiroz J."/>
            <person name="Raj R."/>
            <person name="Weissenberger G."/>
            <person name="Xin Y."/>
            <person name="Zou X."/>
            <person name="Han Y."/>
            <person name="Worley K."/>
            <person name="Muzny D."/>
            <person name="Gibbs R."/>
        </authorList>
    </citation>
    <scope>NUCLEOTIDE SEQUENCE</scope>
    <source>
        <strain evidence="1">Sampled in the wild</strain>
    </source>
</reference>
<comment type="caution">
    <text evidence="1">The sequence shown here is derived from an EMBL/GenBank/DDBJ whole genome shotgun (WGS) entry which is preliminary data.</text>
</comment>
<name>A0A8K0KN35_LADFU</name>
<evidence type="ECO:0000313" key="1">
    <source>
        <dbReference type="EMBL" id="KAG8238142.1"/>
    </source>
</evidence>
<dbReference type="Proteomes" id="UP000792457">
    <property type="component" value="Unassembled WGS sequence"/>
</dbReference>
<organism evidence="1 2">
    <name type="scientific">Ladona fulva</name>
    <name type="common">Scarce chaser dragonfly</name>
    <name type="synonym">Libellula fulva</name>
    <dbReference type="NCBI Taxonomy" id="123851"/>
    <lineage>
        <taxon>Eukaryota</taxon>
        <taxon>Metazoa</taxon>
        <taxon>Ecdysozoa</taxon>
        <taxon>Arthropoda</taxon>
        <taxon>Hexapoda</taxon>
        <taxon>Insecta</taxon>
        <taxon>Pterygota</taxon>
        <taxon>Palaeoptera</taxon>
        <taxon>Odonata</taxon>
        <taxon>Epiprocta</taxon>
        <taxon>Anisoptera</taxon>
        <taxon>Libelluloidea</taxon>
        <taxon>Libellulidae</taxon>
        <taxon>Ladona</taxon>
    </lineage>
</organism>
<reference evidence="1" key="1">
    <citation type="submission" date="2013-04" db="EMBL/GenBank/DDBJ databases">
        <authorList>
            <person name="Qu J."/>
            <person name="Murali S.C."/>
            <person name="Bandaranaike D."/>
            <person name="Bellair M."/>
            <person name="Blankenburg K."/>
            <person name="Chao H."/>
            <person name="Dinh H."/>
            <person name="Doddapaneni H."/>
            <person name="Downs B."/>
            <person name="Dugan-Rocha S."/>
            <person name="Elkadiri S."/>
            <person name="Gnanaolivu R.D."/>
            <person name="Hernandez B."/>
            <person name="Javaid M."/>
            <person name="Jayaseelan J.C."/>
            <person name="Lee S."/>
            <person name="Li M."/>
            <person name="Ming W."/>
            <person name="Munidasa M."/>
            <person name="Muniz J."/>
            <person name="Nguyen L."/>
            <person name="Ongeri F."/>
            <person name="Osuji N."/>
            <person name="Pu L.-L."/>
            <person name="Puazo M."/>
            <person name="Qu C."/>
            <person name="Quiroz J."/>
            <person name="Raj R."/>
            <person name="Weissenberger G."/>
            <person name="Xin Y."/>
            <person name="Zou X."/>
            <person name="Han Y."/>
            <person name="Richards S."/>
            <person name="Worley K."/>
            <person name="Muzny D."/>
            <person name="Gibbs R."/>
        </authorList>
    </citation>
    <scope>NUCLEOTIDE SEQUENCE</scope>
    <source>
        <strain evidence="1">Sampled in the wild</strain>
    </source>
</reference>
<gene>
    <name evidence="1" type="ORF">J437_LFUL017600</name>
</gene>
<dbReference type="EMBL" id="KZ309288">
    <property type="protein sequence ID" value="KAG8238142.1"/>
    <property type="molecule type" value="Genomic_DNA"/>
</dbReference>
<sequence>MHRKRMAVEFWKSGKKGPLKLDAVRHNFSFVTSRVQLHRYEKQIMAKEKFIAVRDISLAMEMVKVQQDSFTESNKVKRAIRESGASQVLNTDQSGFKKEVHSGRTLEFRDTKTVESVYTCLVSLYMSSQSIHATIHFYTCQPTISVA</sequence>
<evidence type="ECO:0000313" key="2">
    <source>
        <dbReference type="Proteomes" id="UP000792457"/>
    </source>
</evidence>
<keyword evidence="2" id="KW-1185">Reference proteome</keyword>
<protein>
    <submittedName>
        <fullName evidence="1">Uncharacterized protein</fullName>
    </submittedName>
</protein>